<evidence type="ECO:0000259" key="13">
    <source>
        <dbReference type="PROSITE" id="PS51819"/>
    </source>
</evidence>
<dbReference type="PANTHER" id="PTHR11959:SF1">
    <property type="entry name" value="4-HYDROXYPHENYLPYRUVATE DIOXYGENASE"/>
    <property type="match status" value="1"/>
</dbReference>
<dbReference type="Gene3D" id="3.10.180.10">
    <property type="entry name" value="2,3-Dihydroxybiphenyl 1,2-Dioxygenase, domain 1"/>
    <property type="match status" value="2"/>
</dbReference>
<comment type="cofactor">
    <cofactor evidence="12">
        <name>Fe cation</name>
        <dbReference type="ChEBI" id="CHEBI:24875"/>
    </cofactor>
    <text evidence="12">Binds 1 Fe cation per subunit.</text>
</comment>
<accession>A0AAD5RSN9</accession>
<dbReference type="InterPro" id="IPR041736">
    <property type="entry name" value="4OHPhenylPyrv_dOase_N"/>
</dbReference>
<feature type="binding site" evidence="12">
    <location>
        <position position="398"/>
    </location>
    <ligand>
        <name>Fe cation</name>
        <dbReference type="ChEBI" id="CHEBI:24875"/>
    </ligand>
</feature>
<name>A0AAD5RSN9_9PEZI</name>
<keyword evidence="5" id="KW-0677">Repeat</keyword>
<evidence type="ECO:0000313" key="14">
    <source>
        <dbReference type="EMBL" id="KAJ2897808.1"/>
    </source>
</evidence>
<proteinExistence type="inferred from homology"/>
<evidence type="ECO:0000256" key="10">
    <source>
        <dbReference type="ARBA" id="ARBA00023232"/>
    </source>
</evidence>
<dbReference type="FunFam" id="3.10.180.10:FF:000001">
    <property type="entry name" value="4-hydroxyphenylpyruvate dioxygenase"/>
    <property type="match status" value="1"/>
</dbReference>
<evidence type="ECO:0000256" key="12">
    <source>
        <dbReference type="PIRSR" id="PIRSR009283-1"/>
    </source>
</evidence>
<dbReference type="GO" id="GO:0003868">
    <property type="term" value="F:4-hydroxyphenylpyruvate dioxygenase activity"/>
    <property type="evidence" value="ECO:0007669"/>
    <property type="project" value="InterPro"/>
</dbReference>
<dbReference type="InterPro" id="IPR005956">
    <property type="entry name" value="4OHPhenylPyrv_dOase"/>
</dbReference>
<evidence type="ECO:0000256" key="9">
    <source>
        <dbReference type="ARBA" id="ARBA00023004"/>
    </source>
</evidence>
<evidence type="ECO:0000256" key="2">
    <source>
        <dbReference type="ARBA" id="ARBA00005877"/>
    </source>
</evidence>
<dbReference type="GO" id="GO:0006572">
    <property type="term" value="P:L-tyrosine catabolic process"/>
    <property type="evidence" value="ECO:0007669"/>
    <property type="project" value="UniProtKB-KW"/>
</dbReference>
<comment type="pathway">
    <text evidence="1">Amino-acid degradation; L-phenylalanine degradation; acetoacetate and fumarate from L-phenylalanine: step 3/6.</text>
</comment>
<reference evidence="14" key="1">
    <citation type="submission" date="2022-07" db="EMBL/GenBank/DDBJ databases">
        <title>Draft genome sequence of Zalerion maritima ATCC 34329, a (micro)plastics degrading marine fungus.</title>
        <authorList>
            <person name="Paco A."/>
            <person name="Goncalves M.F.M."/>
            <person name="Rocha-Santos T.A.P."/>
            <person name="Alves A."/>
        </authorList>
    </citation>
    <scope>NUCLEOTIDE SEQUENCE</scope>
    <source>
        <strain evidence="14">ATCC 34329</strain>
    </source>
</reference>
<keyword evidence="8" id="KW-0560">Oxidoreductase</keyword>
<feature type="domain" description="VOC" evidence="13">
    <location>
        <begin position="226"/>
        <end position="387"/>
    </location>
</feature>
<dbReference type="GO" id="GO:0006559">
    <property type="term" value="P:L-phenylalanine catabolic process"/>
    <property type="evidence" value="ECO:0007669"/>
    <property type="project" value="UniProtKB-KW"/>
</dbReference>
<keyword evidence="6" id="KW-0828">Tyrosine catabolism</keyword>
<keyword evidence="10" id="KW-0585">Phenylalanine catabolism</keyword>
<feature type="binding site" evidence="12">
    <location>
        <position position="229"/>
    </location>
    <ligand>
        <name>Fe cation</name>
        <dbReference type="ChEBI" id="CHEBI:24875"/>
    </ligand>
</feature>
<feature type="domain" description="VOC" evidence="13">
    <location>
        <begin position="38"/>
        <end position="185"/>
    </location>
</feature>
<protein>
    <recommendedName>
        <fullName evidence="3 11">4-hydroxyphenylpyruvate dioxygenase</fullName>
    </recommendedName>
</protein>
<evidence type="ECO:0000256" key="4">
    <source>
        <dbReference type="ARBA" id="ARBA00022723"/>
    </source>
</evidence>
<dbReference type="InterPro" id="IPR037523">
    <property type="entry name" value="VOC_core"/>
</dbReference>
<dbReference type="Pfam" id="PF00903">
    <property type="entry name" value="Glyoxalase"/>
    <property type="match status" value="1"/>
</dbReference>
<keyword evidence="15" id="KW-1185">Reference proteome</keyword>
<dbReference type="FunFam" id="3.10.180.10:FF:000020">
    <property type="entry name" value="4-hydroxyphenylpyruvate dioxygenase"/>
    <property type="match status" value="1"/>
</dbReference>
<dbReference type="PROSITE" id="PS51819">
    <property type="entry name" value="VOC"/>
    <property type="match status" value="2"/>
</dbReference>
<evidence type="ECO:0000256" key="5">
    <source>
        <dbReference type="ARBA" id="ARBA00022737"/>
    </source>
</evidence>
<dbReference type="PIRSF" id="PIRSF009283">
    <property type="entry name" value="HPP_dOase"/>
    <property type="match status" value="1"/>
</dbReference>
<dbReference type="CDD" id="cd08342">
    <property type="entry name" value="HPPD_N_like"/>
    <property type="match status" value="1"/>
</dbReference>
<dbReference type="GO" id="GO:0046872">
    <property type="term" value="F:metal ion binding"/>
    <property type="evidence" value="ECO:0007669"/>
    <property type="project" value="UniProtKB-KW"/>
</dbReference>
<comment type="similarity">
    <text evidence="2 11">Belongs to the 4HPPD family.</text>
</comment>
<comment type="caution">
    <text evidence="14">The sequence shown here is derived from an EMBL/GenBank/DDBJ whole genome shotgun (WGS) entry which is preliminary data.</text>
</comment>
<feature type="binding site" evidence="12">
    <location>
        <position position="313"/>
    </location>
    <ligand>
        <name>Fe cation</name>
        <dbReference type="ChEBI" id="CHEBI:24875"/>
    </ligand>
</feature>
<dbReference type="AlphaFoldDB" id="A0AAD5RSN9"/>
<evidence type="ECO:0000313" key="15">
    <source>
        <dbReference type="Proteomes" id="UP001201980"/>
    </source>
</evidence>
<dbReference type="InterPro" id="IPR004360">
    <property type="entry name" value="Glyas_Fos-R_dOase_dom"/>
</dbReference>
<dbReference type="CDD" id="cd07250">
    <property type="entry name" value="HPPD_C_like"/>
    <property type="match status" value="1"/>
</dbReference>
<organism evidence="14 15">
    <name type="scientific">Zalerion maritima</name>
    <dbReference type="NCBI Taxonomy" id="339359"/>
    <lineage>
        <taxon>Eukaryota</taxon>
        <taxon>Fungi</taxon>
        <taxon>Dikarya</taxon>
        <taxon>Ascomycota</taxon>
        <taxon>Pezizomycotina</taxon>
        <taxon>Sordariomycetes</taxon>
        <taxon>Lulworthiomycetidae</taxon>
        <taxon>Lulworthiales</taxon>
        <taxon>Lulworthiaceae</taxon>
        <taxon>Zalerion</taxon>
    </lineage>
</organism>
<dbReference type="PANTHER" id="PTHR11959">
    <property type="entry name" value="4-HYDROXYPHENYLPYRUVATE DIOXYGENASE"/>
    <property type="match status" value="1"/>
</dbReference>
<evidence type="ECO:0000256" key="7">
    <source>
        <dbReference type="ARBA" id="ARBA00022964"/>
    </source>
</evidence>
<dbReference type="InterPro" id="IPR041735">
    <property type="entry name" value="4OHPhenylPyrv_dOase_C"/>
</dbReference>
<dbReference type="Proteomes" id="UP001201980">
    <property type="component" value="Unassembled WGS sequence"/>
</dbReference>
<gene>
    <name evidence="14" type="ORF">MKZ38_004370</name>
</gene>
<evidence type="ECO:0000256" key="11">
    <source>
        <dbReference type="PIRNR" id="PIRNR009283"/>
    </source>
</evidence>
<evidence type="ECO:0000256" key="6">
    <source>
        <dbReference type="ARBA" id="ARBA00022878"/>
    </source>
</evidence>
<evidence type="ECO:0000256" key="1">
    <source>
        <dbReference type="ARBA" id="ARBA00005162"/>
    </source>
</evidence>
<evidence type="ECO:0000256" key="3">
    <source>
        <dbReference type="ARBA" id="ARBA00013222"/>
    </source>
</evidence>
<dbReference type="EMBL" id="JAKWBI020000256">
    <property type="protein sequence ID" value="KAJ2897808.1"/>
    <property type="molecule type" value="Genomic_DNA"/>
</dbReference>
<keyword evidence="9 12" id="KW-0408">Iron</keyword>
<sequence length="430" mass="47534">MPPSAITDSPPNRPYPVSSTVPADHVLSVQSPSPTFQGYDHVTWWVGNAKQAASYYTTLFGFKPVAFSGLETGSRYVASYVVLNGDVRFVFSSPLRSLKQLPDDEPITSKERELLGDMHAHLERHGDAVKDVAFAVDNVEGVYHAAVSGGADAVAKPRISSDENGEVMSAVIRTYGDTTHTLVNRNSYSGVFLPGFRSLPASQLSNNAAAGSLLPTTSLPDVKLNCIDHCVGNQSWDAMQAACEFYERCLFFTRFWSVDDSVICTEFSALRSVVMASPGDSKVKMPINEPAEGRRRSQIEEFVLFNSGAGVQHIALLTGDIITTVAAMRARGVDFISVPGTYYANMRERLGTEKRNWKLKEEFETLERLNILIDYDEQGYLLQLFTKPLVDRPTVFIEIIQRNNFDGFGAGNFKSLFEAIEREQAERGNL</sequence>
<evidence type="ECO:0000256" key="8">
    <source>
        <dbReference type="ARBA" id="ARBA00023002"/>
    </source>
</evidence>
<keyword evidence="4 12" id="KW-0479">Metal-binding</keyword>
<dbReference type="NCBIfam" id="TIGR01263">
    <property type="entry name" value="4HPPD"/>
    <property type="match status" value="1"/>
</dbReference>
<dbReference type="SUPFAM" id="SSF54593">
    <property type="entry name" value="Glyoxalase/Bleomycin resistance protein/Dihydroxybiphenyl dioxygenase"/>
    <property type="match status" value="1"/>
</dbReference>
<dbReference type="InterPro" id="IPR029068">
    <property type="entry name" value="Glyas_Bleomycin-R_OHBP_Dase"/>
</dbReference>
<keyword evidence="7 14" id="KW-0223">Dioxygenase</keyword>